<dbReference type="PaxDb" id="4577-AC206611.3_FGP003"/>
<dbReference type="GO" id="GO:0000493">
    <property type="term" value="P:box H/ACA snoRNP assembly"/>
    <property type="evidence" value="ECO:0000318"/>
    <property type="project" value="GO_Central"/>
</dbReference>
<feature type="compositionally biased region" description="Pro residues" evidence="1">
    <location>
        <begin position="1"/>
        <end position="21"/>
    </location>
</feature>
<gene>
    <name evidence="3" type="primary">LOC109944563</name>
    <name evidence="2" type="ORF">ZEAMMB73_Zm00001d004939</name>
</gene>
<dbReference type="GO" id="GO:0005732">
    <property type="term" value="C:sno(s)RNA-containing ribonucleoprotein complex"/>
    <property type="evidence" value="ECO:0000318"/>
    <property type="project" value="GO_Central"/>
</dbReference>
<evidence type="ECO:0000313" key="4">
    <source>
        <dbReference type="Proteomes" id="UP000007305"/>
    </source>
</evidence>
<dbReference type="GO" id="GO:0042254">
    <property type="term" value="P:ribosome biogenesis"/>
    <property type="evidence" value="ECO:0000318"/>
    <property type="project" value="GO_Central"/>
</dbReference>
<keyword evidence="4" id="KW-1185">Reference proteome</keyword>
<dbReference type="GeneID" id="109944563"/>
<proteinExistence type="predicted"/>
<feature type="region of interest" description="Disordered" evidence="1">
    <location>
        <begin position="125"/>
        <end position="239"/>
    </location>
</feature>
<name>A0A1D6EI86_MAIZE</name>
<dbReference type="STRING" id="4577.A0A1D6EI86"/>
<dbReference type="Gramene" id="Zm00001eb092920_T001">
    <property type="protein sequence ID" value="Zm00001eb092920_P001"/>
    <property type="gene ID" value="Zm00001eb092920"/>
</dbReference>
<feature type="region of interest" description="Disordered" evidence="1">
    <location>
        <begin position="1"/>
        <end position="30"/>
    </location>
</feature>
<feature type="compositionally biased region" description="Acidic residues" evidence="1">
    <location>
        <begin position="179"/>
        <end position="229"/>
    </location>
</feature>
<reference evidence="3" key="3">
    <citation type="submission" date="2021-05" db="UniProtKB">
        <authorList>
            <consortium name="EnsemblPlants"/>
        </authorList>
    </citation>
    <scope>IDENTIFICATION</scope>
    <source>
        <strain evidence="3">cv. B73</strain>
    </source>
</reference>
<evidence type="ECO:0000313" key="2">
    <source>
        <dbReference type="EMBL" id="ONM19825.1"/>
    </source>
</evidence>
<dbReference type="GO" id="GO:0003723">
    <property type="term" value="F:RNA binding"/>
    <property type="evidence" value="ECO:0000318"/>
    <property type="project" value="GO_Central"/>
</dbReference>
<dbReference type="Proteomes" id="UP000007305">
    <property type="component" value="Chromosome 2"/>
</dbReference>
<dbReference type="EnsemblPlants" id="Zm00001eb092920_T001">
    <property type="protein sequence ID" value="Zm00001eb092920_P001"/>
    <property type="gene ID" value="Zm00001eb092920"/>
</dbReference>
<evidence type="ECO:0000256" key="1">
    <source>
        <dbReference type="SAM" id="MobiDB-lite"/>
    </source>
</evidence>
<dbReference type="AlphaFoldDB" id="A0A1D6EI86"/>
<dbReference type="RefSeq" id="XP_020404925.1">
    <property type="nucleotide sequence ID" value="XM_020549336.3"/>
</dbReference>
<dbReference type="eggNOG" id="KOG2236">
    <property type="taxonomic scope" value="Eukaryota"/>
</dbReference>
<sequence length="239" mass="25374">MGQQPKPPASPSPPPCPPSDPDPGSGFDPIEEWLVDFDPAMLSELEAKGPELAEQAAVPHTLETAAQKSFDLEFGVKDQKVEVVSSELDGLLALDHLLVSGIDDLAMREDIPEKAVAMKMAATPPAAADTEMNATISVEVESEGGKEGQEAPATPADAEMMNTMVSVEVEAQGGKEGQESSDEESELESSEDDDELSSSEDSSSSEDEKEQGVNNDEESSEASSSEEEGREVRRHGGNW</sequence>
<accession>A0A1D6EI86</accession>
<reference evidence="3" key="2">
    <citation type="submission" date="2019-07" db="EMBL/GenBank/DDBJ databases">
        <authorList>
            <person name="Seetharam A."/>
            <person name="Woodhouse M."/>
            <person name="Cannon E."/>
        </authorList>
    </citation>
    <scope>NUCLEOTIDE SEQUENCE [LARGE SCALE GENOMIC DNA]</scope>
    <source>
        <strain evidence="3">cv. B73</strain>
    </source>
</reference>
<evidence type="ECO:0000313" key="3">
    <source>
        <dbReference type="EnsemblPlants" id="Zm00001eb092920_P001"/>
    </source>
</evidence>
<organism evidence="2">
    <name type="scientific">Zea mays</name>
    <name type="common">Maize</name>
    <dbReference type="NCBI Taxonomy" id="4577"/>
    <lineage>
        <taxon>Eukaryota</taxon>
        <taxon>Viridiplantae</taxon>
        <taxon>Streptophyta</taxon>
        <taxon>Embryophyta</taxon>
        <taxon>Tracheophyta</taxon>
        <taxon>Spermatophyta</taxon>
        <taxon>Magnoliopsida</taxon>
        <taxon>Liliopsida</taxon>
        <taxon>Poales</taxon>
        <taxon>Poaceae</taxon>
        <taxon>PACMAD clade</taxon>
        <taxon>Panicoideae</taxon>
        <taxon>Andropogonodae</taxon>
        <taxon>Andropogoneae</taxon>
        <taxon>Tripsacinae</taxon>
        <taxon>Zea</taxon>
    </lineage>
</organism>
<reference evidence="2 4" key="1">
    <citation type="submission" date="2015-12" db="EMBL/GenBank/DDBJ databases">
        <title>Update maize B73 reference genome by single molecule sequencing technologies.</title>
        <authorList>
            <consortium name="Maize Genome Sequencing Project"/>
            <person name="Ware D."/>
        </authorList>
    </citation>
    <scope>NUCLEOTIDE SEQUENCE [LARGE SCALE GENOMIC DNA]</scope>
    <source>
        <strain evidence="4">cv. B73</strain>
        <tissue evidence="2">Seedling</tissue>
    </source>
</reference>
<protein>
    <submittedName>
        <fullName evidence="2 3">Uncharacterized protein</fullName>
    </submittedName>
</protein>
<dbReference type="EMBL" id="CM007648">
    <property type="protein sequence ID" value="ONM19825.1"/>
    <property type="molecule type" value="Genomic_DNA"/>
</dbReference>